<organism evidence="1 2">
    <name type="scientific">Aphis glycines</name>
    <name type="common">Soybean aphid</name>
    <dbReference type="NCBI Taxonomy" id="307491"/>
    <lineage>
        <taxon>Eukaryota</taxon>
        <taxon>Metazoa</taxon>
        <taxon>Ecdysozoa</taxon>
        <taxon>Arthropoda</taxon>
        <taxon>Hexapoda</taxon>
        <taxon>Insecta</taxon>
        <taxon>Pterygota</taxon>
        <taxon>Neoptera</taxon>
        <taxon>Paraneoptera</taxon>
        <taxon>Hemiptera</taxon>
        <taxon>Sternorrhyncha</taxon>
        <taxon>Aphidomorpha</taxon>
        <taxon>Aphidoidea</taxon>
        <taxon>Aphididae</taxon>
        <taxon>Aphidini</taxon>
        <taxon>Aphis</taxon>
        <taxon>Aphis</taxon>
    </lineage>
</organism>
<keyword evidence="2" id="KW-1185">Reference proteome</keyword>
<evidence type="ECO:0000313" key="2">
    <source>
        <dbReference type="Proteomes" id="UP000475862"/>
    </source>
</evidence>
<comment type="caution">
    <text evidence="1">The sequence shown here is derived from an EMBL/GenBank/DDBJ whole genome shotgun (WGS) entry which is preliminary data.</text>
</comment>
<sequence length="265" mass="29938">MVEQAHNTDIIEILHTRLIIDLVMNYNYPKCKFMSILPDFEAIVLHLNLNWINSYLLLHHYLVQQYIPVAMKFWSSVSVRLGGDRGKLRRTDELGPSGWGDPGSGCRATVIIGRSSSTTLCTLLRNMAEPSAALRSMVIIRSAARLKRRPGTGTATLLSVSDFKKKKMTSHPKLYISKDATAKQVVADLWTSGIGEEDRRSPACTDMWTYTLKQKETLIVASYRIQKIINNKSKQTWICIKYIVKSQVVFDGSKNSRSQTVLLTD</sequence>
<protein>
    <submittedName>
        <fullName evidence="1">Uncharacterized protein</fullName>
    </submittedName>
</protein>
<gene>
    <name evidence="1" type="ORF">AGLY_000860</name>
</gene>
<reference evidence="1 2" key="1">
    <citation type="submission" date="2019-08" db="EMBL/GenBank/DDBJ databases">
        <title>The genome of the soybean aphid Biotype 1, its phylome, world population structure and adaptation to the North American continent.</title>
        <authorList>
            <person name="Giordano R."/>
            <person name="Donthu R.K."/>
            <person name="Hernandez A.G."/>
            <person name="Wright C.L."/>
            <person name="Zimin A.V."/>
        </authorList>
    </citation>
    <scope>NUCLEOTIDE SEQUENCE [LARGE SCALE GENOMIC DNA]</scope>
    <source>
        <tissue evidence="1">Whole aphids</tissue>
    </source>
</reference>
<accession>A0A6G0U8N9</accession>
<dbReference type="EMBL" id="VYZN01000001">
    <property type="protein sequence ID" value="KAE9545317.1"/>
    <property type="molecule type" value="Genomic_DNA"/>
</dbReference>
<dbReference type="AlphaFoldDB" id="A0A6G0U8N9"/>
<dbReference type="Proteomes" id="UP000475862">
    <property type="component" value="Unassembled WGS sequence"/>
</dbReference>
<proteinExistence type="predicted"/>
<evidence type="ECO:0000313" key="1">
    <source>
        <dbReference type="EMBL" id="KAE9545317.1"/>
    </source>
</evidence>
<name>A0A6G0U8N9_APHGL</name>